<dbReference type="EMBL" id="KJ019113">
    <property type="protein sequence ID" value="AIX34709.1"/>
    <property type="molecule type" value="Genomic_DNA"/>
</dbReference>
<dbReference type="EMBL" id="KJ019046">
    <property type="protein sequence ID" value="AIX18597.1"/>
    <property type="molecule type" value="Genomic_DNA"/>
</dbReference>
<dbReference type="Proteomes" id="UP000220606">
    <property type="component" value="Segment"/>
</dbReference>
<evidence type="ECO:0000313" key="7">
    <source>
        <dbReference type="EMBL" id="AIX16318.1"/>
    </source>
</evidence>
<evidence type="ECO:0000313" key="38">
    <source>
        <dbReference type="EMBL" id="AIX38443.1"/>
    </source>
</evidence>
<dbReference type="Proteomes" id="UP000185361">
    <property type="component" value="Segment"/>
</dbReference>
<dbReference type="Proteomes" id="UP000185370">
    <property type="component" value="Segment"/>
</dbReference>
<evidence type="ECO:0000313" key="13">
    <source>
        <dbReference type="EMBL" id="AIX21116.1"/>
    </source>
</evidence>
<evidence type="ECO:0000313" key="47">
    <source>
        <dbReference type="Proteomes" id="UP000033003"/>
    </source>
</evidence>
<evidence type="ECO:0000313" key="4">
    <source>
        <dbReference type="EMBL" id="AIX15487.1"/>
    </source>
</evidence>
<dbReference type="EMBL" id="KJ019034">
    <property type="protein sequence ID" value="AIX15916.1"/>
    <property type="molecule type" value="Genomic_DNA"/>
</dbReference>
<dbReference type="Proteomes" id="UP000185343">
    <property type="component" value="Segment"/>
</dbReference>
<dbReference type="Proteomes" id="UP000185350">
    <property type="component" value="Segment"/>
</dbReference>
<dbReference type="Proteomes" id="UP000185377">
    <property type="component" value="Segment"/>
</dbReference>
<dbReference type="Proteomes" id="UP000185346">
    <property type="component" value="Segment"/>
</dbReference>
<dbReference type="EMBL" id="KJ019047">
    <property type="protein sequence ID" value="AIX18815.1"/>
    <property type="molecule type" value="Genomic_DNA"/>
</dbReference>
<dbReference type="EMBL" id="KJ019072">
    <property type="protein sequence ID" value="AIX24571.1"/>
    <property type="molecule type" value="Genomic_DNA"/>
</dbReference>
<dbReference type="Proteomes" id="UP000185380">
    <property type="component" value="Segment"/>
</dbReference>
<dbReference type="EMBL" id="KJ019077">
    <property type="protein sequence ID" value="AIX25655.1"/>
    <property type="molecule type" value="Genomic_DNA"/>
</dbReference>
<dbReference type="EMBL" id="KJ019032">
    <property type="protein sequence ID" value="AIX15487.1"/>
    <property type="molecule type" value="Genomic_DNA"/>
</dbReference>
<evidence type="ECO:0000313" key="29">
    <source>
        <dbReference type="EMBL" id="AIX35774.1"/>
    </source>
</evidence>
<dbReference type="EMBL" id="KJ019075">
    <property type="protein sequence ID" value="AIX25226.1"/>
    <property type="molecule type" value="Genomic_DNA"/>
</dbReference>
<dbReference type="EMBL" id="KJ019164">
    <property type="protein sequence ID" value="AIX46710.1"/>
    <property type="molecule type" value="Genomic_DNA"/>
</dbReference>
<dbReference type="EMBL" id="KJ019028">
    <property type="protein sequence ID" value="AIX14622.1"/>
    <property type="molecule type" value="Genomic_DNA"/>
</dbReference>
<dbReference type="EMBL" id="KJ019125">
    <property type="protein sequence ID" value="AIX37357.1"/>
    <property type="molecule type" value="Genomic_DNA"/>
</dbReference>
<dbReference type="Proteomes" id="UP000185347">
    <property type="component" value="Segment"/>
</dbReference>
<evidence type="ECO:0000313" key="24">
    <source>
        <dbReference type="EMBL" id="AIX26944.1"/>
    </source>
</evidence>
<evidence type="ECO:0000313" key="8">
    <source>
        <dbReference type="EMBL" id="AIX18597.1"/>
    </source>
</evidence>
<dbReference type="EMBL" id="KJ019130">
    <property type="protein sequence ID" value="AIX38443.1"/>
    <property type="molecule type" value="Genomic_DNA"/>
</dbReference>
<dbReference type="EMBL" id="KJ019117">
    <property type="protein sequence ID" value="AIX35556.1"/>
    <property type="molecule type" value="Genomic_DNA"/>
</dbReference>
<evidence type="ECO:0000313" key="20">
    <source>
        <dbReference type="EMBL" id="AIX25655.1"/>
    </source>
</evidence>
<dbReference type="Proteomes" id="UP000185376">
    <property type="component" value="Segment"/>
</dbReference>
<accession>A0A0E3FVR7</accession>
<evidence type="ECO:0000313" key="48">
    <source>
        <dbReference type="Proteomes" id="UP000185343"/>
    </source>
</evidence>
<dbReference type="Proteomes" id="UP000185367">
    <property type="component" value="Segment"/>
</dbReference>
<evidence type="ECO:0000313" key="33">
    <source>
        <dbReference type="EMBL" id="AIX37137.1"/>
    </source>
</evidence>
<evidence type="ECO:0000313" key="18">
    <source>
        <dbReference type="EMBL" id="AIX25007.1"/>
    </source>
</evidence>
<evidence type="ECO:0000313" key="46">
    <source>
        <dbReference type="EMBL" id="AIX46927.1"/>
    </source>
</evidence>
<evidence type="ECO:0000313" key="19">
    <source>
        <dbReference type="EMBL" id="AIX25226.1"/>
    </source>
</evidence>
<dbReference type="EMBL" id="KJ019120">
    <property type="protein sequence ID" value="AIX36213.1"/>
    <property type="molecule type" value="Genomic_DNA"/>
</dbReference>
<dbReference type="Proteomes" id="UP000185373">
    <property type="component" value="Segment"/>
</dbReference>
<evidence type="ECO:0000313" key="39">
    <source>
        <dbReference type="EMBL" id="AIX38661.1"/>
    </source>
</evidence>
<evidence type="ECO:0000313" key="16">
    <source>
        <dbReference type="EMBL" id="AIX24571.1"/>
    </source>
</evidence>
<evidence type="ECO:0000313" key="3">
    <source>
        <dbReference type="EMBL" id="AIX15269.1"/>
    </source>
</evidence>
<dbReference type="Proteomes" id="UP000185353">
    <property type="component" value="Segment"/>
</dbReference>
<dbReference type="OrthoDB" id="13640at10239"/>
<evidence type="ECO:0000313" key="23">
    <source>
        <dbReference type="EMBL" id="AIX26308.1"/>
    </source>
</evidence>
<dbReference type="Proteomes" id="UP000185352">
    <property type="component" value="Segment"/>
</dbReference>
<evidence type="ECO:0000313" key="12">
    <source>
        <dbReference type="EMBL" id="AIX20899.1"/>
    </source>
</evidence>
<sequence length="445" mass="49519">MEKSGQTALAAFLLDGNGKIRTGKDGSRNLVELISNIKITESISSPTMYAEVAVFDATDFINTLIGNEFWRIDLESGGYNITYIFQCYEITARVKAEKKESYVLKLCSPAFVNNEVTNTFGAFESLDASVHVKKILETVTTLGGKKGGKFDAEPANKMRFTSPNWRPYDAINYIASKATRSGGTSDNPQGAYVFYENALGFHFKTIDKMIEDARDQEKPTYVYGQKALSDNPSKNNFLISKLSFPHSFNSIRNLRQGTWSGYIIGLDPSTFGESVLPTKNKKVTAQTGYYNIENTFKRMSKLEKGGRLPIDTSNPEIKKLINNPKRVHYRAIPTHLWDSAKSDGSAVPGSRNLNSYLDTAAYNFLRKKSLEAIQLEITVPGNLNLFAGTAVSVQIPRMQVKRKKTELDKVYSGTYLIGGVTHNYKVSELQTTLHLLKDSIKVAPS</sequence>
<dbReference type="Proteomes" id="UP000185354">
    <property type="component" value="Segment"/>
</dbReference>
<dbReference type="EMBL" id="KJ019136">
    <property type="protein sequence ID" value="AIX39737.1"/>
    <property type="molecule type" value="Genomic_DNA"/>
</dbReference>
<evidence type="ECO:0000313" key="44">
    <source>
        <dbReference type="EMBL" id="AIX46284.1"/>
    </source>
</evidence>
<dbReference type="Proteomes" id="UP000185357">
    <property type="component" value="Segment"/>
</dbReference>
<dbReference type="Proteomes" id="UP000033003">
    <property type="component" value="Segment"/>
</dbReference>
<evidence type="ECO:0000313" key="34">
    <source>
        <dbReference type="EMBL" id="AIX37357.1"/>
    </source>
</evidence>
<evidence type="ECO:0000313" key="17">
    <source>
        <dbReference type="EMBL" id="AIX24789.1"/>
    </source>
</evidence>
<dbReference type="Proteomes" id="UP000185374">
    <property type="component" value="Segment"/>
</dbReference>
<dbReference type="EMBL" id="KJ019118">
    <property type="protein sequence ID" value="AIX35774.1"/>
    <property type="molecule type" value="Genomic_DNA"/>
</dbReference>
<dbReference type="EMBL" id="KJ019062">
    <property type="protein sequence ID" value="AIX22345.1"/>
    <property type="molecule type" value="Genomic_DNA"/>
</dbReference>
<dbReference type="Proteomes" id="UP000185375">
    <property type="component" value="Segment"/>
</dbReference>
<dbReference type="GeneID" id="24171422"/>
<evidence type="ECO:0000313" key="28">
    <source>
        <dbReference type="EMBL" id="AIX35556.1"/>
    </source>
</evidence>
<dbReference type="EMBL" id="KJ019079">
    <property type="protein sequence ID" value="AIX26091.1"/>
    <property type="molecule type" value="Genomic_DNA"/>
</dbReference>
<dbReference type="Proteomes" id="UP000185356">
    <property type="component" value="Segment"/>
</dbReference>
<protein>
    <submittedName>
        <fullName evidence="32">Uncharacterized protein</fullName>
    </submittedName>
</protein>
<name>A0A0E3FVR7_9CAUD</name>
<evidence type="ECO:0000313" key="15">
    <source>
        <dbReference type="EMBL" id="AIX24136.1"/>
    </source>
</evidence>
<evidence type="ECO:0000313" key="6">
    <source>
        <dbReference type="EMBL" id="AIX16133.1"/>
    </source>
</evidence>
<keyword evidence="50" id="KW-1185">Reference proteome</keyword>
<dbReference type="EMBL" id="KJ019080">
    <property type="protein sequence ID" value="AIX26308.1"/>
    <property type="molecule type" value="Genomic_DNA"/>
</dbReference>
<evidence type="ECO:0000313" key="42">
    <source>
        <dbReference type="EMBL" id="AIX40592.1"/>
    </source>
</evidence>
<dbReference type="EMBL" id="KJ019121">
    <property type="protein sequence ID" value="AIX36430.1"/>
    <property type="molecule type" value="Genomic_DNA"/>
</dbReference>
<dbReference type="EMBL" id="KJ019083">
    <property type="protein sequence ID" value="AIX26944.1"/>
    <property type="molecule type" value="Genomic_DNA"/>
</dbReference>
<dbReference type="EMBL" id="KJ019036">
    <property type="protein sequence ID" value="AIX16318.1"/>
    <property type="molecule type" value="Genomic_DNA"/>
</dbReference>
<dbReference type="Proteomes" id="UP000185360">
    <property type="component" value="Genome"/>
</dbReference>
<evidence type="ECO:0000313" key="27">
    <source>
        <dbReference type="EMBL" id="AIX35135.1"/>
    </source>
</evidence>
<dbReference type="EMBL" id="KJ019073">
    <property type="protein sequence ID" value="AIX24789.1"/>
    <property type="molecule type" value="Genomic_DNA"/>
</dbReference>
<dbReference type="Proteomes" id="UP000185382">
    <property type="component" value="Segment"/>
</dbReference>
<evidence type="ECO:0000313" key="5">
    <source>
        <dbReference type="EMBL" id="AIX15916.1"/>
    </source>
</evidence>
<dbReference type="Proteomes" id="UP000185349">
    <property type="component" value="Segment"/>
</dbReference>
<gene>
    <name evidence="40" type="ORF">Syn7803C102_11</name>
    <name evidence="41" type="ORF">Syn7803C108_11</name>
    <name evidence="42" type="ORF">Syn7803C109_11</name>
    <name evidence="43" type="ORF">Syn7803C35_11</name>
    <name evidence="44" type="ORF">Syn7803C37_11</name>
    <name evidence="45" type="ORF">Syn7803C39_11</name>
    <name evidence="46" type="ORF">Syn7803C40_11</name>
    <name evidence="1" type="ORF">Syn7803C45_11</name>
    <name evidence="2" type="ORF">Syn7803C46_11</name>
    <name evidence="3" type="ORF">Syn7803C48_11</name>
    <name evidence="4" type="ORF">Syn7803C49_11</name>
    <name evidence="5" type="ORF">Syn7803C54_11</name>
    <name evidence="6" type="ORF">Syn7803C55_8</name>
    <name evidence="7" type="ORF">Syn7803C57_11</name>
    <name evidence="8" type="ORF">Syn7803C72_11</name>
    <name evidence="9" type="ORF">Syn7803C73_11</name>
    <name evidence="10" type="ORF">Syn7803C75_11</name>
    <name evidence="11" type="ORF">Syn7803C77_10</name>
    <name evidence="12" type="ORF">Syn7803C88_11</name>
    <name evidence="13" type="ORF">Syn7803C89_11</name>
    <name evidence="14" type="ORF">Syn7803C93_11</name>
    <name evidence="15" type="ORF">Syn7803US104_11</name>
    <name evidence="16" type="ORF">Syn7803US108_11</name>
    <name evidence="17" type="ORF">Syn7803US109_11</name>
    <name evidence="18" type="ORF">Syn7803US110_11</name>
    <name evidence="19" type="ORF">Syn7803US111_11</name>
    <name evidence="20" type="ORF">Syn7803US113_11</name>
    <name evidence="21" type="ORF">Syn7803US114_11</name>
    <name evidence="22" type="ORF">Syn7803US115_11</name>
    <name evidence="23" type="ORF">Syn7803US116_11</name>
    <name evidence="24" type="ORF">Syn7803US122_11</name>
    <name evidence="25" type="ORF">Syn7803US59_11</name>
    <name evidence="26" type="ORF">Syn7803US5_11</name>
    <name evidence="27" type="ORF">Syn7803US61_11</name>
    <name evidence="28" type="ORF">Syn7803US63_10</name>
    <name evidence="29" type="ORF">Syn7803US64_11</name>
    <name evidence="30" type="ORF">Syn7803US65_11</name>
    <name evidence="31" type="ORF">Syn7803US71_11</name>
    <name evidence="32" type="ORF">Syn7803US78_11</name>
    <name evidence="33" type="ORF">Syn7803US80_11</name>
    <name evidence="34" type="ORF">Syn7803US82_11</name>
    <name evidence="35" type="ORF">Syn7803US83_11</name>
    <name evidence="36" type="ORF">Syn7803US85_11</name>
    <name evidence="37" type="ORF">Syn7803US89_11</name>
    <name evidence="38" type="ORF">Syn7803US94_11</name>
    <name evidence="39" type="ORF">Syn7803US95_11</name>
</gene>
<dbReference type="EMBL" id="KJ019124">
    <property type="protein sequence ID" value="AIX37137.1"/>
    <property type="molecule type" value="Genomic_DNA"/>
</dbReference>
<dbReference type="EMBL" id="KJ019139">
    <property type="protein sequence ID" value="AIX40373.1"/>
    <property type="molecule type" value="Genomic_DNA"/>
</dbReference>
<dbReference type="EMBL" id="KJ019070">
    <property type="protein sequence ID" value="AIX24136.1"/>
    <property type="molecule type" value="Genomic_DNA"/>
</dbReference>
<evidence type="ECO:0000313" key="40">
    <source>
        <dbReference type="EMBL" id="AIX39737.1"/>
    </source>
</evidence>
<evidence type="ECO:0000313" key="49">
    <source>
        <dbReference type="Proteomes" id="UP000185347"/>
    </source>
</evidence>
<dbReference type="Proteomes" id="UP000185384">
    <property type="component" value="Segment"/>
</dbReference>
<evidence type="ECO:0000313" key="21">
    <source>
        <dbReference type="EMBL" id="AIX25873.1"/>
    </source>
</evidence>
<dbReference type="EMBL" id="KJ019140">
    <property type="protein sequence ID" value="AIX40592.1"/>
    <property type="molecule type" value="Genomic_DNA"/>
</dbReference>
<evidence type="ECO:0000313" key="11">
    <source>
        <dbReference type="EMBL" id="AIX19467.1"/>
    </source>
</evidence>
<dbReference type="RefSeq" id="YP_009133354.1">
    <property type="nucleotide sequence ID" value="NC_026923.1"/>
</dbReference>
<evidence type="ECO:0000313" key="1">
    <source>
        <dbReference type="EMBL" id="AIX14622.1"/>
    </source>
</evidence>
<proteinExistence type="predicted"/>
<dbReference type="EMBL" id="KJ019129">
    <property type="protein sequence ID" value="AIX38226.1"/>
    <property type="molecule type" value="Genomic_DNA"/>
</dbReference>
<reference evidence="47 48" key="1">
    <citation type="submission" date="2013-12" db="EMBL/GenBank/DDBJ databases">
        <title>Ecological redundancy of diverse viral populations within a natural community.</title>
        <authorList>
            <person name="Gregory A.C."/>
            <person name="LaButti K."/>
            <person name="Copeland A."/>
            <person name="Woyke T."/>
            <person name="Sullivan M.B."/>
        </authorList>
    </citation>
    <scope>NUCLEOTIDE SEQUENCE [LARGE SCALE GENOMIC DNA]</scope>
    <source>
        <strain evidence="40">Syn7803C102</strain>
        <strain evidence="41">Syn7803C108</strain>
        <strain evidence="42">Syn7803C109</strain>
        <strain evidence="43">Syn7803C35</strain>
        <strain evidence="44">Syn7803C37</strain>
        <strain evidence="45">Syn7803C39</strain>
        <strain evidence="46">Syn7803C40</strain>
        <strain evidence="1">Syn7803C45</strain>
        <strain evidence="2">Syn7803C46</strain>
        <strain evidence="3">Syn7803C48</strain>
        <strain evidence="4">Syn7803C49</strain>
        <strain evidence="5">Syn7803C54</strain>
        <strain evidence="6">Syn7803C55</strain>
        <strain evidence="7">Syn7803C57</strain>
        <strain evidence="8">Syn7803C72</strain>
        <strain evidence="9">Syn7803C73</strain>
        <strain evidence="10">Syn7803C75</strain>
        <strain evidence="11">Syn7803C77</strain>
        <strain evidence="12">Syn7803C88</strain>
        <strain evidence="13">Syn7803C89</strain>
        <strain evidence="14">Syn7803C93</strain>
        <strain evidence="15">Syn7803US104</strain>
        <strain evidence="16">Syn7803US108</strain>
        <strain evidence="17">Syn7803US109</strain>
        <strain evidence="18">Syn7803US110</strain>
        <strain evidence="19">Syn7803US111</strain>
        <strain evidence="20">Syn7803US113</strain>
        <strain evidence="21">Syn7803US114</strain>
        <strain evidence="22">Syn7803US115</strain>
        <strain evidence="23">Syn7803US116</strain>
        <strain evidence="24">Syn7803US122</strain>
        <strain evidence="26">Syn7803US5</strain>
        <strain evidence="25">Syn7803US59</strain>
        <strain evidence="27">Syn7803US61</strain>
        <strain evidence="28">Syn7803US63</strain>
        <strain evidence="29">Syn7803US64</strain>
        <strain evidence="30">Syn7803US65</strain>
        <strain evidence="31">Syn7803US71</strain>
        <strain evidence="32">Syn7803US78</strain>
        <strain evidence="33">Syn7803US80</strain>
        <strain evidence="34">Syn7803US82</strain>
        <strain evidence="35">Syn7803US83</strain>
        <strain evidence="36">Syn7803US85</strain>
        <strain evidence="37">Syn7803US89</strain>
        <strain evidence="38">Syn7803US94</strain>
        <strain evidence="39">Syn7803US95</strain>
    </source>
</reference>
<dbReference type="EMBL" id="KJ019078">
    <property type="protein sequence ID" value="AIX25873.1"/>
    <property type="molecule type" value="Genomic_DNA"/>
</dbReference>
<dbReference type="EMBL" id="KJ019031">
    <property type="protein sequence ID" value="AIX15269.1"/>
    <property type="molecule type" value="Genomic_DNA"/>
</dbReference>
<dbReference type="Proteomes" id="UP000185378">
    <property type="component" value="Segment"/>
</dbReference>
<dbReference type="EMBL" id="KJ019029">
    <property type="protein sequence ID" value="AIX14842.1"/>
    <property type="molecule type" value="Genomic_DNA"/>
</dbReference>
<dbReference type="EMBL" id="KJ019162">
    <property type="protein sequence ID" value="AIX46284.1"/>
    <property type="molecule type" value="Genomic_DNA"/>
</dbReference>
<dbReference type="EMBL" id="KJ019074">
    <property type="protein sequence ID" value="AIX25007.1"/>
    <property type="molecule type" value="Genomic_DNA"/>
</dbReference>
<evidence type="ECO:0000313" key="35">
    <source>
        <dbReference type="EMBL" id="AIX37575.1"/>
    </source>
</evidence>
<dbReference type="EMBL" id="KJ019112">
    <property type="protein sequence ID" value="AIX34490.1"/>
    <property type="molecule type" value="Genomic_DNA"/>
</dbReference>
<dbReference type="Proteomes" id="UP000185365">
    <property type="component" value="Segment"/>
</dbReference>
<evidence type="ECO:0000313" key="37">
    <source>
        <dbReference type="EMBL" id="AIX38226.1"/>
    </source>
</evidence>
<dbReference type="Proteomes" id="UP000185369">
    <property type="component" value="Segment"/>
</dbReference>
<dbReference type="Proteomes" id="UP000185386">
    <property type="component" value="Segment"/>
</dbReference>
<dbReference type="EMBL" id="KJ019115">
    <property type="protein sequence ID" value="AIX35135.1"/>
    <property type="molecule type" value="Genomic_DNA"/>
</dbReference>
<evidence type="ECO:0000313" key="36">
    <source>
        <dbReference type="EMBL" id="AIX37793.1"/>
    </source>
</evidence>
<dbReference type="EMBL" id="KJ019057">
    <property type="protein sequence ID" value="AIX21116.1"/>
    <property type="molecule type" value="Genomic_DNA"/>
</dbReference>
<evidence type="ECO:0000313" key="45">
    <source>
        <dbReference type="EMBL" id="AIX46710.1"/>
    </source>
</evidence>
<dbReference type="Proteomes" id="UP000185371">
    <property type="component" value="Segment"/>
</dbReference>
<dbReference type="EMBL" id="KJ019050">
    <property type="protein sequence ID" value="AIX19467.1"/>
    <property type="molecule type" value="Genomic_DNA"/>
</dbReference>
<evidence type="ECO:0000313" key="50">
    <source>
        <dbReference type="Proteomes" id="UP000185365"/>
    </source>
</evidence>
<dbReference type="Proteomes" id="UP000185344">
    <property type="component" value="Segment"/>
</dbReference>
<dbReference type="Proteomes" id="UP000185362">
    <property type="component" value="Segment"/>
</dbReference>
<dbReference type="Proteomes" id="UP000185379">
    <property type="component" value="Segment"/>
</dbReference>
<dbReference type="EMBL" id="KJ019056">
    <property type="protein sequence ID" value="AIX20899.1"/>
    <property type="molecule type" value="Genomic_DNA"/>
</dbReference>
<evidence type="ECO:0000313" key="14">
    <source>
        <dbReference type="EMBL" id="AIX22345.1"/>
    </source>
</evidence>
<dbReference type="Proteomes" id="UP000185383">
    <property type="component" value="Segment"/>
</dbReference>
<dbReference type="Proteomes" id="UP000185363">
    <property type="component" value="Segment"/>
</dbReference>
<dbReference type="EMBL" id="KJ019131">
    <property type="protein sequence ID" value="AIX38661.1"/>
    <property type="molecule type" value="Genomic_DNA"/>
</dbReference>
<dbReference type="EMBL" id="KJ019160">
    <property type="protein sequence ID" value="AIX45848.1"/>
    <property type="molecule type" value="Genomic_DNA"/>
</dbReference>
<dbReference type="Proteomes" id="UP000185355">
    <property type="component" value="Segment"/>
</dbReference>
<dbReference type="Proteomes" id="UP000185351">
    <property type="component" value="Segment"/>
</dbReference>
<organism evidence="32 49">
    <name type="scientific">Synechococcus phage ACG-2014d</name>
    <dbReference type="NCBI Taxonomy" id="1493509"/>
    <lineage>
        <taxon>Viruses</taxon>
        <taxon>Duplodnaviria</taxon>
        <taxon>Heunggongvirae</taxon>
        <taxon>Uroviricota</taxon>
        <taxon>Caudoviricetes</taxon>
        <taxon>Pantevenvirales</taxon>
        <taxon>Kyanoviridae</taxon>
        <taxon>Lowelvirus</taxon>
        <taxon>Lowelvirus tuscon4d</taxon>
    </lineage>
</organism>
<dbReference type="Proteomes" id="UP000185372">
    <property type="component" value="Genome"/>
</dbReference>
<dbReference type="Proteomes" id="UP000185345">
    <property type="component" value="Segment"/>
</dbReference>
<evidence type="ECO:0000313" key="43">
    <source>
        <dbReference type="EMBL" id="AIX45848.1"/>
    </source>
</evidence>
<dbReference type="EMBL" id="KJ019048">
    <property type="protein sequence ID" value="AIX19033.1"/>
    <property type="molecule type" value="Genomic_DNA"/>
</dbReference>
<evidence type="ECO:0000313" key="9">
    <source>
        <dbReference type="EMBL" id="AIX18815.1"/>
    </source>
</evidence>
<dbReference type="EMBL" id="KJ019165">
    <property type="protein sequence ID" value="AIX46927.1"/>
    <property type="molecule type" value="Genomic_DNA"/>
</dbReference>
<dbReference type="EMBL" id="KJ019035">
    <property type="protein sequence ID" value="AIX16133.1"/>
    <property type="molecule type" value="Genomic_DNA"/>
</dbReference>
<dbReference type="Proteomes" id="UP000185348">
    <property type="component" value="Segment"/>
</dbReference>
<dbReference type="Proteomes" id="UP000185366">
    <property type="component" value="Segment"/>
</dbReference>
<dbReference type="Proteomes" id="UP000185368">
    <property type="component" value="Segment"/>
</dbReference>
<dbReference type="Proteomes" id="UP000185385">
    <property type="component" value="Segment"/>
</dbReference>
<dbReference type="Proteomes" id="UP000185359">
    <property type="component" value="Segment"/>
</dbReference>
<dbReference type="EMBL" id="KJ019119">
    <property type="protein sequence ID" value="AIX35993.1"/>
    <property type="molecule type" value="Genomic_DNA"/>
</dbReference>
<dbReference type="EMBL" id="KJ019126">
    <property type="protein sequence ID" value="AIX37575.1"/>
    <property type="molecule type" value="Genomic_DNA"/>
</dbReference>
<evidence type="ECO:0000313" key="25">
    <source>
        <dbReference type="EMBL" id="AIX34490.1"/>
    </source>
</evidence>
<evidence type="ECO:0000313" key="30">
    <source>
        <dbReference type="EMBL" id="AIX35993.1"/>
    </source>
</evidence>
<evidence type="ECO:0000313" key="26">
    <source>
        <dbReference type="EMBL" id="AIX34709.1"/>
    </source>
</evidence>
<dbReference type="Proteomes" id="UP000185358">
    <property type="component" value="Segment"/>
</dbReference>
<evidence type="ECO:0000313" key="32">
    <source>
        <dbReference type="EMBL" id="AIX36430.1"/>
    </source>
</evidence>
<evidence type="ECO:0000313" key="10">
    <source>
        <dbReference type="EMBL" id="AIX19033.1"/>
    </source>
</evidence>
<evidence type="ECO:0000313" key="22">
    <source>
        <dbReference type="EMBL" id="AIX26091.1"/>
    </source>
</evidence>
<evidence type="ECO:0000313" key="2">
    <source>
        <dbReference type="EMBL" id="AIX14842.1"/>
    </source>
</evidence>
<dbReference type="Proteomes" id="UP000185381">
    <property type="component" value="Genome"/>
</dbReference>
<evidence type="ECO:0000313" key="31">
    <source>
        <dbReference type="EMBL" id="AIX36213.1"/>
    </source>
</evidence>
<dbReference type="KEGG" id="vg:24171422"/>
<dbReference type="EMBL" id="KJ019127">
    <property type="protein sequence ID" value="AIX37793.1"/>
    <property type="molecule type" value="Genomic_DNA"/>
</dbReference>
<dbReference type="Proteomes" id="UP000185364">
    <property type="component" value="Segment"/>
</dbReference>
<evidence type="ECO:0000313" key="41">
    <source>
        <dbReference type="EMBL" id="AIX40373.1"/>
    </source>
</evidence>